<dbReference type="InterPro" id="IPR015422">
    <property type="entry name" value="PyrdxlP-dep_Trfase_small"/>
</dbReference>
<evidence type="ECO:0000259" key="8">
    <source>
        <dbReference type="PROSITE" id="PS50949"/>
    </source>
</evidence>
<evidence type="ECO:0000256" key="7">
    <source>
        <dbReference type="ARBA" id="ARBA00023163"/>
    </source>
</evidence>
<dbReference type="PANTHER" id="PTHR46577">
    <property type="entry name" value="HTH-TYPE TRANSCRIPTIONAL REGULATORY PROTEIN GABR"/>
    <property type="match status" value="1"/>
</dbReference>
<dbReference type="CDD" id="cd00609">
    <property type="entry name" value="AAT_like"/>
    <property type="match status" value="1"/>
</dbReference>
<dbReference type="GO" id="GO:0008483">
    <property type="term" value="F:transaminase activity"/>
    <property type="evidence" value="ECO:0007669"/>
    <property type="project" value="UniProtKB-KW"/>
</dbReference>
<keyword evidence="6" id="KW-0238">DNA-binding</keyword>
<feature type="domain" description="HTH gntR-type" evidence="8">
    <location>
        <begin position="14"/>
        <end position="82"/>
    </location>
</feature>
<keyword evidence="4" id="KW-0663">Pyridoxal phosphate</keyword>
<dbReference type="RefSeq" id="WP_268007323.1">
    <property type="nucleotide sequence ID" value="NZ_BSUT01000001.1"/>
</dbReference>
<name>A0ABY6ZKJ5_9BACL</name>
<keyword evidence="3 9" id="KW-0032">Aminotransferase</keyword>
<dbReference type="InterPro" id="IPR051446">
    <property type="entry name" value="HTH_trans_reg/aminotransferase"/>
</dbReference>
<reference evidence="9" key="1">
    <citation type="submission" date="2022-08" db="EMBL/GenBank/DDBJ databases">
        <title>Alicyclobacillus fastidiosus DSM 17978, complete genome.</title>
        <authorList>
            <person name="Wang Q."/>
            <person name="Cai R."/>
            <person name="Wang Z."/>
        </authorList>
    </citation>
    <scope>NUCLEOTIDE SEQUENCE</scope>
    <source>
        <strain evidence="9">DSM 17978</strain>
    </source>
</reference>
<sequence>MRLPYIRLRTDSTAPRYVQIAEQLVEGIRRREWKYGEKLPGVRELSNHLNVSLETIQRAYHVLQEQGWVESKSRRGTTVSANVVTSPIPLPKPDAEKHARFVHELRRSSNLPGIIPVSGGSPGADMDQLKFFQAHAHECVRLATMEESFDPFGIPELRSRLQGWLTLYGAYSRLEQLCVVSGTQQALQLIASLEVTQDSIVFVPEMCYLAAAEIFRDHGAHIRTLSIGSDGIDLRPLEQALKSKRVSLVYTMPNGLYPTGWSYSIDQKQKLVEWSQTYQFTLVEDDYYAGFYYPEKPPVSLLSLAKPTTPLYYLASFSHLTHPSFRLGMMVCPNEAVQKMERKKFLADSHTSTLNQHFLLKLFESESLEDSLSLKRAVYRQRRTDALVSCARWLPTACTYHPSDCGFSSWVTTPQKLGFSFFYACLEAGVLVMPDEAFSLTDTHAGFQINFAGIEAQYLDEGIRRIARVLHHLYRHR</sequence>
<evidence type="ECO:0000256" key="1">
    <source>
        <dbReference type="ARBA" id="ARBA00001933"/>
    </source>
</evidence>
<dbReference type="SMART" id="SM00345">
    <property type="entry name" value="HTH_GNTR"/>
    <property type="match status" value="1"/>
</dbReference>
<dbReference type="Gene3D" id="3.90.1150.10">
    <property type="entry name" value="Aspartate Aminotransferase, domain 1"/>
    <property type="match status" value="1"/>
</dbReference>
<dbReference type="EMBL" id="CP104067">
    <property type="protein sequence ID" value="WAH43440.1"/>
    <property type="molecule type" value="Genomic_DNA"/>
</dbReference>
<evidence type="ECO:0000256" key="4">
    <source>
        <dbReference type="ARBA" id="ARBA00022898"/>
    </source>
</evidence>
<keyword evidence="7" id="KW-0804">Transcription</keyword>
<dbReference type="CDD" id="cd07377">
    <property type="entry name" value="WHTH_GntR"/>
    <property type="match status" value="1"/>
</dbReference>
<accession>A0ABY6ZKJ5</accession>
<dbReference type="InterPro" id="IPR036388">
    <property type="entry name" value="WH-like_DNA-bd_sf"/>
</dbReference>
<dbReference type="Gene3D" id="3.40.640.10">
    <property type="entry name" value="Type I PLP-dependent aspartate aminotransferase-like (Major domain)"/>
    <property type="match status" value="1"/>
</dbReference>
<dbReference type="Gene3D" id="1.10.10.10">
    <property type="entry name" value="Winged helix-like DNA-binding domain superfamily/Winged helix DNA-binding domain"/>
    <property type="match status" value="1"/>
</dbReference>
<dbReference type="Proteomes" id="UP001164761">
    <property type="component" value="Chromosome"/>
</dbReference>
<keyword evidence="3 9" id="KW-0808">Transferase</keyword>
<protein>
    <submittedName>
        <fullName evidence="9">PLP-dependent aminotransferase family protein</fullName>
    </submittedName>
</protein>
<dbReference type="InterPro" id="IPR000524">
    <property type="entry name" value="Tscrpt_reg_HTH_GntR"/>
</dbReference>
<evidence type="ECO:0000256" key="6">
    <source>
        <dbReference type="ARBA" id="ARBA00023125"/>
    </source>
</evidence>
<proteinExistence type="inferred from homology"/>
<evidence type="ECO:0000313" key="10">
    <source>
        <dbReference type="Proteomes" id="UP001164761"/>
    </source>
</evidence>
<keyword evidence="5" id="KW-0805">Transcription regulation</keyword>
<evidence type="ECO:0000256" key="2">
    <source>
        <dbReference type="ARBA" id="ARBA00005384"/>
    </source>
</evidence>
<gene>
    <name evidence="9" type="ORF">NZD89_08670</name>
</gene>
<comment type="cofactor">
    <cofactor evidence="1">
        <name>pyridoxal 5'-phosphate</name>
        <dbReference type="ChEBI" id="CHEBI:597326"/>
    </cofactor>
</comment>
<dbReference type="Pfam" id="PF00155">
    <property type="entry name" value="Aminotran_1_2"/>
    <property type="match status" value="1"/>
</dbReference>
<dbReference type="SUPFAM" id="SSF46785">
    <property type="entry name" value="Winged helix' DNA-binding domain"/>
    <property type="match status" value="1"/>
</dbReference>
<evidence type="ECO:0000313" key="9">
    <source>
        <dbReference type="EMBL" id="WAH43440.1"/>
    </source>
</evidence>
<dbReference type="InterPro" id="IPR015421">
    <property type="entry name" value="PyrdxlP-dep_Trfase_major"/>
</dbReference>
<dbReference type="InterPro" id="IPR004839">
    <property type="entry name" value="Aminotransferase_I/II_large"/>
</dbReference>
<organism evidence="9 10">
    <name type="scientific">Alicyclobacillus fastidiosus</name>
    <dbReference type="NCBI Taxonomy" id="392011"/>
    <lineage>
        <taxon>Bacteria</taxon>
        <taxon>Bacillati</taxon>
        <taxon>Bacillota</taxon>
        <taxon>Bacilli</taxon>
        <taxon>Bacillales</taxon>
        <taxon>Alicyclobacillaceae</taxon>
        <taxon>Alicyclobacillus</taxon>
    </lineage>
</organism>
<keyword evidence="10" id="KW-1185">Reference proteome</keyword>
<evidence type="ECO:0000256" key="3">
    <source>
        <dbReference type="ARBA" id="ARBA00022576"/>
    </source>
</evidence>
<evidence type="ECO:0000256" key="5">
    <source>
        <dbReference type="ARBA" id="ARBA00023015"/>
    </source>
</evidence>
<dbReference type="InterPro" id="IPR036390">
    <property type="entry name" value="WH_DNA-bd_sf"/>
</dbReference>
<dbReference type="InterPro" id="IPR015424">
    <property type="entry name" value="PyrdxlP-dep_Trfase"/>
</dbReference>
<dbReference type="PROSITE" id="PS50949">
    <property type="entry name" value="HTH_GNTR"/>
    <property type="match status" value="1"/>
</dbReference>
<dbReference type="Pfam" id="PF00392">
    <property type="entry name" value="GntR"/>
    <property type="match status" value="1"/>
</dbReference>
<comment type="similarity">
    <text evidence="2">In the C-terminal section; belongs to the class-I pyridoxal-phosphate-dependent aminotransferase family.</text>
</comment>
<dbReference type="PANTHER" id="PTHR46577:SF1">
    <property type="entry name" value="HTH-TYPE TRANSCRIPTIONAL REGULATORY PROTEIN GABR"/>
    <property type="match status" value="1"/>
</dbReference>
<dbReference type="SUPFAM" id="SSF53383">
    <property type="entry name" value="PLP-dependent transferases"/>
    <property type="match status" value="1"/>
</dbReference>